<gene>
    <name evidence="4" type="ORF">WMY93_031948</name>
</gene>
<evidence type="ECO:0000313" key="5">
    <source>
        <dbReference type="Proteomes" id="UP001460270"/>
    </source>
</evidence>
<dbReference type="Gene3D" id="2.60.40.10">
    <property type="entry name" value="Immunoglobulins"/>
    <property type="match status" value="2"/>
</dbReference>
<accession>A0AAW0MKT5</accession>
<keyword evidence="1" id="KW-0732">Signal</keyword>
<reference evidence="5" key="1">
    <citation type="submission" date="2024-04" db="EMBL/GenBank/DDBJ databases">
        <title>Salinicola lusitanus LLJ914,a marine bacterium isolated from the Okinawa Trough.</title>
        <authorList>
            <person name="Li J."/>
        </authorList>
    </citation>
    <scope>NUCLEOTIDE SEQUENCE [LARGE SCALE GENOMIC DNA]</scope>
</reference>
<dbReference type="GO" id="GO:0007166">
    <property type="term" value="P:cell surface receptor signaling pathway"/>
    <property type="evidence" value="ECO:0007669"/>
    <property type="project" value="TreeGrafter"/>
</dbReference>
<keyword evidence="5" id="KW-1185">Reference proteome</keyword>
<dbReference type="SMART" id="SM00408">
    <property type="entry name" value="IGc2"/>
    <property type="match status" value="1"/>
</dbReference>
<keyword evidence="2" id="KW-1015">Disulfide bond</keyword>
<dbReference type="GO" id="GO:0009897">
    <property type="term" value="C:external side of plasma membrane"/>
    <property type="evidence" value="ECO:0007669"/>
    <property type="project" value="TreeGrafter"/>
</dbReference>
<dbReference type="EMBL" id="JBBPFD010000700">
    <property type="protein sequence ID" value="KAK7877344.1"/>
    <property type="molecule type" value="Genomic_DNA"/>
</dbReference>
<protein>
    <recommendedName>
        <fullName evidence="3">Ig-like domain-containing protein</fullName>
    </recommendedName>
</protein>
<dbReference type="InterPro" id="IPR007110">
    <property type="entry name" value="Ig-like_dom"/>
</dbReference>
<dbReference type="GO" id="GO:0006955">
    <property type="term" value="P:immune response"/>
    <property type="evidence" value="ECO:0007669"/>
    <property type="project" value="TreeGrafter"/>
</dbReference>
<dbReference type="InterPro" id="IPR003599">
    <property type="entry name" value="Ig_sub"/>
</dbReference>
<sequence length="213" mass="23475">MNRSFAMDFSLRVSPDQSQFFIRDKVSLSCGDTGAVKRNTSTKYNQNCSEMGGDQDGSTCSMPLLSQDSGQYWCERNGTSTEPVNITVQDKGVVVQVPVLPVSPGQTVSLTCRHHTGSAPSARFYRDGQLLSEQPTGQLTLQQVSVSDEGRYQCEIRGEKSQPSPLRIRADETLVRDTPLLHQSSLLSLQLSLLFLLQPSHLFCWVSSLGRSS</sequence>
<dbReference type="SUPFAM" id="SSF48726">
    <property type="entry name" value="Immunoglobulin"/>
    <property type="match status" value="1"/>
</dbReference>
<dbReference type="AlphaFoldDB" id="A0AAW0MKT5"/>
<dbReference type="InterPro" id="IPR003598">
    <property type="entry name" value="Ig_sub2"/>
</dbReference>
<evidence type="ECO:0000313" key="4">
    <source>
        <dbReference type="EMBL" id="KAK7877344.1"/>
    </source>
</evidence>
<evidence type="ECO:0000256" key="1">
    <source>
        <dbReference type="ARBA" id="ARBA00022729"/>
    </source>
</evidence>
<proteinExistence type="predicted"/>
<feature type="domain" description="Ig-like" evidence="3">
    <location>
        <begin position="83"/>
        <end position="169"/>
    </location>
</feature>
<organism evidence="4 5">
    <name type="scientific">Mugilogobius chulae</name>
    <name type="common">yellowstripe goby</name>
    <dbReference type="NCBI Taxonomy" id="88201"/>
    <lineage>
        <taxon>Eukaryota</taxon>
        <taxon>Metazoa</taxon>
        <taxon>Chordata</taxon>
        <taxon>Craniata</taxon>
        <taxon>Vertebrata</taxon>
        <taxon>Euteleostomi</taxon>
        <taxon>Actinopterygii</taxon>
        <taxon>Neopterygii</taxon>
        <taxon>Teleostei</taxon>
        <taxon>Neoteleostei</taxon>
        <taxon>Acanthomorphata</taxon>
        <taxon>Gobiaria</taxon>
        <taxon>Gobiiformes</taxon>
        <taxon>Gobioidei</taxon>
        <taxon>Gobiidae</taxon>
        <taxon>Gobionellinae</taxon>
        <taxon>Mugilogobius</taxon>
    </lineage>
</organism>
<dbReference type="CDD" id="cd00096">
    <property type="entry name" value="Ig"/>
    <property type="match status" value="1"/>
</dbReference>
<dbReference type="Pfam" id="PF13927">
    <property type="entry name" value="Ig_3"/>
    <property type="match status" value="1"/>
</dbReference>
<evidence type="ECO:0000259" key="3">
    <source>
        <dbReference type="PROSITE" id="PS50835"/>
    </source>
</evidence>
<dbReference type="PANTHER" id="PTHR11481">
    <property type="entry name" value="IMMUNOGLOBULIN FC RECEPTOR"/>
    <property type="match status" value="1"/>
</dbReference>
<dbReference type="SMART" id="SM00409">
    <property type="entry name" value="IG"/>
    <property type="match status" value="2"/>
</dbReference>
<comment type="caution">
    <text evidence="4">The sequence shown here is derived from an EMBL/GenBank/DDBJ whole genome shotgun (WGS) entry which is preliminary data.</text>
</comment>
<dbReference type="GO" id="GO:0004888">
    <property type="term" value="F:transmembrane signaling receptor activity"/>
    <property type="evidence" value="ECO:0007669"/>
    <property type="project" value="TreeGrafter"/>
</dbReference>
<dbReference type="InterPro" id="IPR013783">
    <property type="entry name" value="Ig-like_fold"/>
</dbReference>
<dbReference type="InterPro" id="IPR036179">
    <property type="entry name" value="Ig-like_dom_sf"/>
</dbReference>
<dbReference type="Proteomes" id="UP001460270">
    <property type="component" value="Unassembled WGS sequence"/>
</dbReference>
<dbReference type="InterPro" id="IPR050488">
    <property type="entry name" value="Ig_Fc_receptor"/>
</dbReference>
<dbReference type="PROSITE" id="PS50835">
    <property type="entry name" value="IG_LIKE"/>
    <property type="match status" value="1"/>
</dbReference>
<dbReference type="PANTHER" id="PTHR11481:SF64">
    <property type="entry name" value="FC RECEPTOR-LIKE PROTEIN 4"/>
    <property type="match status" value="1"/>
</dbReference>
<name>A0AAW0MKT5_9GOBI</name>
<evidence type="ECO:0000256" key="2">
    <source>
        <dbReference type="ARBA" id="ARBA00023157"/>
    </source>
</evidence>